<feature type="domain" description="Heme-copper oxidase subunit III family profile" evidence="9">
    <location>
        <begin position="1"/>
        <end position="194"/>
    </location>
</feature>
<dbReference type="GO" id="GO:0019646">
    <property type="term" value="P:aerobic electron transport chain"/>
    <property type="evidence" value="ECO:0007669"/>
    <property type="project" value="InterPro"/>
</dbReference>
<accession>A0A3M0G2U6</accession>
<feature type="transmembrane region" description="Helical" evidence="8">
    <location>
        <begin position="86"/>
        <end position="105"/>
    </location>
</feature>
<comment type="similarity">
    <text evidence="2 7">Belongs to the cytochrome c oxidase subunit 3 family.</text>
</comment>
<comment type="caution">
    <text evidence="10">The sequence shown here is derived from an EMBL/GenBank/DDBJ whole genome shotgun (WGS) entry which is preliminary data.</text>
</comment>
<dbReference type="Pfam" id="PF00510">
    <property type="entry name" value="COX3"/>
    <property type="match status" value="1"/>
</dbReference>
<keyword evidence="11" id="KW-1185">Reference proteome</keyword>
<dbReference type="SUPFAM" id="SSF81452">
    <property type="entry name" value="Cytochrome c oxidase subunit III-like"/>
    <property type="match status" value="1"/>
</dbReference>
<dbReference type="GO" id="GO:0005886">
    <property type="term" value="C:plasma membrane"/>
    <property type="evidence" value="ECO:0007669"/>
    <property type="project" value="UniProtKB-SubCell"/>
</dbReference>
<evidence type="ECO:0000313" key="11">
    <source>
        <dbReference type="Proteomes" id="UP000281985"/>
    </source>
</evidence>
<protein>
    <submittedName>
        <fullName evidence="10">Heme-copper oxidase subunit III</fullName>
    </submittedName>
</protein>
<feature type="transmembrane region" description="Helical" evidence="8">
    <location>
        <begin position="56"/>
        <end position="74"/>
    </location>
</feature>
<proteinExistence type="inferred from homology"/>
<sequence>MDYTQGTERFKRERSKKQMLWFGIISLCMTFAGLTSAYIVSMERRDWNSTYDFPEALIWSTIIIIVSSITIHLSKKAILAGNKSQGTLLMFVTLGLGITFVISQVQGYGQLTAQGLYFTGPVSNITGTFITLIGVVHAVHVFAGFVSLVVMVVKQFQGKYTNESHLGLTLGVTFWHFLDILWVFLFLLLYCTRHWCEWTACA</sequence>
<evidence type="ECO:0000256" key="3">
    <source>
        <dbReference type="ARBA" id="ARBA00022475"/>
    </source>
</evidence>
<evidence type="ECO:0000256" key="4">
    <source>
        <dbReference type="ARBA" id="ARBA00022692"/>
    </source>
</evidence>
<evidence type="ECO:0000256" key="2">
    <source>
        <dbReference type="ARBA" id="ARBA00010581"/>
    </source>
</evidence>
<evidence type="ECO:0000256" key="1">
    <source>
        <dbReference type="ARBA" id="ARBA00004651"/>
    </source>
</evidence>
<keyword evidence="5 8" id="KW-1133">Transmembrane helix</keyword>
<dbReference type="EMBL" id="REFV01000016">
    <property type="protein sequence ID" value="RMB56522.1"/>
    <property type="molecule type" value="Genomic_DNA"/>
</dbReference>
<dbReference type="PANTHER" id="PTHR11403:SF2">
    <property type="entry name" value="CYTOCHROME BO(3) UBIQUINOL OXIDASE SUBUNIT 3"/>
    <property type="match status" value="1"/>
</dbReference>
<evidence type="ECO:0000313" key="10">
    <source>
        <dbReference type="EMBL" id="RMB56522.1"/>
    </source>
</evidence>
<dbReference type="InterPro" id="IPR013833">
    <property type="entry name" value="Cyt_c_oxidase_su3_a-hlx"/>
</dbReference>
<dbReference type="AlphaFoldDB" id="A0A3M0G2U6"/>
<keyword evidence="6 8" id="KW-0472">Membrane</keyword>
<gene>
    <name evidence="10" type="ORF">EAX61_14020</name>
</gene>
<evidence type="ECO:0000256" key="5">
    <source>
        <dbReference type="ARBA" id="ARBA00022989"/>
    </source>
</evidence>
<comment type="subcellular location">
    <subcellularLocation>
        <location evidence="1 7">Cell membrane</location>
        <topology evidence="1 7">Multi-pass membrane protein</topology>
    </subcellularLocation>
</comment>
<dbReference type="Gene3D" id="1.20.120.80">
    <property type="entry name" value="Cytochrome c oxidase, subunit III, four-helix bundle"/>
    <property type="match status" value="1"/>
</dbReference>
<evidence type="ECO:0000256" key="6">
    <source>
        <dbReference type="ARBA" id="ARBA00023136"/>
    </source>
</evidence>
<dbReference type="GO" id="GO:0004129">
    <property type="term" value="F:cytochrome-c oxidase activity"/>
    <property type="evidence" value="ECO:0007669"/>
    <property type="project" value="InterPro"/>
</dbReference>
<evidence type="ECO:0000256" key="8">
    <source>
        <dbReference type="SAM" id="Phobius"/>
    </source>
</evidence>
<evidence type="ECO:0000259" key="9">
    <source>
        <dbReference type="PROSITE" id="PS50253"/>
    </source>
</evidence>
<dbReference type="InterPro" id="IPR024791">
    <property type="entry name" value="Cyt_c/ubiquinol_Oxase_su3"/>
</dbReference>
<feature type="transmembrane region" description="Helical" evidence="8">
    <location>
        <begin position="20"/>
        <end position="41"/>
    </location>
</feature>
<dbReference type="PANTHER" id="PTHR11403">
    <property type="entry name" value="CYTOCHROME C OXIDASE SUBUNIT III"/>
    <property type="match status" value="1"/>
</dbReference>
<dbReference type="OrthoDB" id="679789at2"/>
<dbReference type="InterPro" id="IPR035973">
    <property type="entry name" value="Cyt_c_oxidase_su3-like_sf"/>
</dbReference>
<name>A0A3M0G2U6_9FLAO</name>
<organism evidence="10 11">
    <name type="scientific">Dokdonia sinensis</name>
    <dbReference type="NCBI Taxonomy" id="2479847"/>
    <lineage>
        <taxon>Bacteria</taxon>
        <taxon>Pseudomonadati</taxon>
        <taxon>Bacteroidota</taxon>
        <taxon>Flavobacteriia</taxon>
        <taxon>Flavobacteriales</taxon>
        <taxon>Flavobacteriaceae</taxon>
        <taxon>Dokdonia</taxon>
    </lineage>
</organism>
<dbReference type="PROSITE" id="PS50253">
    <property type="entry name" value="COX3"/>
    <property type="match status" value="1"/>
</dbReference>
<feature type="transmembrane region" description="Helical" evidence="8">
    <location>
        <begin position="165"/>
        <end position="190"/>
    </location>
</feature>
<dbReference type="InterPro" id="IPR000298">
    <property type="entry name" value="Cyt_c_oxidase-like_su3"/>
</dbReference>
<dbReference type="Proteomes" id="UP000281985">
    <property type="component" value="Unassembled WGS sequence"/>
</dbReference>
<reference evidence="10 11" key="1">
    <citation type="submission" date="2018-10" db="EMBL/GenBank/DDBJ databases">
        <title>Dokdonia luteus sp. nov., isolated from sea water.</title>
        <authorList>
            <person name="Zhou L.Y."/>
            <person name="Du Z.J."/>
        </authorList>
    </citation>
    <scope>NUCLEOTIDE SEQUENCE [LARGE SCALE GENOMIC DNA]</scope>
    <source>
        <strain evidence="10 11">SH27</strain>
    </source>
</reference>
<evidence type="ECO:0000256" key="7">
    <source>
        <dbReference type="RuleBase" id="RU003376"/>
    </source>
</evidence>
<keyword evidence="4 7" id="KW-0812">Transmembrane</keyword>
<keyword evidence="3" id="KW-1003">Cell membrane</keyword>
<dbReference type="RefSeq" id="WP_121918334.1">
    <property type="nucleotide sequence ID" value="NZ_REFV01000016.1"/>
</dbReference>
<feature type="transmembrane region" description="Helical" evidence="8">
    <location>
        <begin position="125"/>
        <end position="153"/>
    </location>
</feature>